<dbReference type="Pfam" id="PF09983">
    <property type="entry name" value="JetD_C"/>
    <property type="match status" value="1"/>
</dbReference>
<keyword evidence="3" id="KW-1185">Reference proteome</keyword>
<proteinExistence type="predicted"/>
<dbReference type="GO" id="GO:0003677">
    <property type="term" value="F:DNA binding"/>
    <property type="evidence" value="ECO:0007669"/>
    <property type="project" value="InterPro"/>
</dbReference>
<dbReference type="Gene3D" id="3.40.1360.10">
    <property type="match status" value="1"/>
</dbReference>
<dbReference type="EMBL" id="LJIX01000006">
    <property type="protein sequence ID" value="KQL21228.1"/>
    <property type="molecule type" value="Genomic_DNA"/>
</dbReference>
<dbReference type="RefSeq" id="WP_056686358.1">
    <property type="nucleotide sequence ID" value="NZ_LJIX01000006.1"/>
</dbReference>
<evidence type="ECO:0000313" key="3">
    <source>
        <dbReference type="Proteomes" id="UP000050996"/>
    </source>
</evidence>
<evidence type="ECO:0000313" key="2">
    <source>
        <dbReference type="EMBL" id="KQL21228.1"/>
    </source>
</evidence>
<dbReference type="GO" id="GO:0005694">
    <property type="term" value="C:chromosome"/>
    <property type="evidence" value="ECO:0007669"/>
    <property type="project" value="InterPro"/>
</dbReference>
<dbReference type="SUPFAM" id="SSF56726">
    <property type="entry name" value="DNA topoisomerase IV, alpha subunit"/>
    <property type="match status" value="1"/>
</dbReference>
<name>A0A0Q3SNQ0_9BACI</name>
<evidence type="ECO:0000259" key="1">
    <source>
        <dbReference type="Pfam" id="PF09983"/>
    </source>
</evidence>
<protein>
    <recommendedName>
        <fullName evidence="1">Wadjet protein JetD C-terminal domain-containing protein</fullName>
    </recommendedName>
</protein>
<comment type="caution">
    <text evidence="2">The sequence shown here is derived from an EMBL/GenBank/DDBJ whole genome shotgun (WGS) entry which is preliminary data.</text>
</comment>
<dbReference type="Proteomes" id="UP000050996">
    <property type="component" value="Unassembled WGS sequence"/>
</dbReference>
<dbReference type="STRING" id="1637975.AN957_23450"/>
<feature type="domain" description="Wadjet protein JetD C-terminal" evidence="1">
    <location>
        <begin position="183"/>
        <end position="337"/>
    </location>
</feature>
<organism evidence="2 3">
    <name type="scientific">Cytobacillus solani</name>
    <dbReference type="NCBI Taxonomy" id="1637975"/>
    <lineage>
        <taxon>Bacteria</taxon>
        <taxon>Bacillati</taxon>
        <taxon>Bacillota</taxon>
        <taxon>Bacilli</taxon>
        <taxon>Bacillales</taxon>
        <taxon>Bacillaceae</taxon>
        <taxon>Cytobacillus</taxon>
    </lineage>
</organism>
<dbReference type="PATRIC" id="fig|1637975.4.peg.4708"/>
<dbReference type="AlphaFoldDB" id="A0A0Q3SNQ0"/>
<reference evidence="2 3" key="1">
    <citation type="submission" date="2015-09" db="EMBL/GenBank/DDBJ databases">
        <title>Genome sequencing project for genomic taxonomy and phylogenomics of Bacillus-like bacteria.</title>
        <authorList>
            <person name="Liu B."/>
            <person name="Wang J."/>
            <person name="Zhu Y."/>
            <person name="Liu G."/>
            <person name="Chen Q."/>
            <person name="Chen Z."/>
            <person name="Lan J."/>
            <person name="Che J."/>
            <person name="Ge C."/>
            <person name="Shi H."/>
            <person name="Pan Z."/>
            <person name="Liu X."/>
        </authorList>
    </citation>
    <scope>NUCLEOTIDE SEQUENCE [LARGE SCALE GENOMIC DNA]</scope>
    <source>
        <strain evidence="2 3">FJAT-18043</strain>
    </source>
</reference>
<dbReference type="InterPro" id="IPR024534">
    <property type="entry name" value="JetD_C"/>
</dbReference>
<accession>A0A0Q3SNQ0</accession>
<sequence length="347" mass="41383">MKTTIEQYIANFKKLRFEVMELELYLKNEGLRTPLFYKEMANIILELVDEGKVKPIKSSQSYSMDSRILNRYEKIKQRAKNDYLKDEMLTNYHTIISMTYYLNRPDQYKKEKSQLLAISQFLTNKRKSEPVLSVNERSYQLFGDEKLLFSKKGKKILANIGITYQHLCCYFTYEPFFYYSVTQAENNAILIVENKDTFFSLKKLLQEGNYSWNGIRFSMLVYGEGNKITRSIDYMDELQVPVETPIYYFGDFDPTGISIFCRVQSSCDREINLMTSFYREMWKRRKDGKVQKEQEWNEEAITRFLSNFDKEEQQFYLRYLKEDQYIPQESLSIEVLRGLSDGIEKTV</sequence>
<gene>
    <name evidence="2" type="ORF">AN957_23450</name>
</gene>
<dbReference type="InterPro" id="IPR036078">
    <property type="entry name" value="Spo11/TopoVI_A_sf"/>
</dbReference>